<gene>
    <name evidence="10" type="primary">murJ</name>
    <name evidence="10" type="ORF">AB0C36_25990</name>
</gene>
<keyword evidence="2" id="KW-1003">Cell membrane</keyword>
<feature type="transmembrane region" description="Helical" evidence="9">
    <location>
        <begin position="295"/>
        <end position="315"/>
    </location>
</feature>
<keyword evidence="3 9" id="KW-0812">Transmembrane</keyword>
<reference evidence="10 11" key="1">
    <citation type="submission" date="2024-06" db="EMBL/GenBank/DDBJ databases">
        <title>The Natural Products Discovery Center: Release of the First 8490 Sequenced Strains for Exploring Actinobacteria Biosynthetic Diversity.</title>
        <authorList>
            <person name="Kalkreuter E."/>
            <person name="Kautsar S.A."/>
            <person name="Yang D."/>
            <person name="Bader C.D."/>
            <person name="Teijaro C.N."/>
            <person name="Fluegel L."/>
            <person name="Davis C.M."/>
            <person name="Simpson J.R."/>
            <person name="Lauterbach L."/>
            <person name="Steele A.D."/>
            <person name="Gui C."/>
            <person name="Meng S."/>
            <person name="Li G."/>
            <person name="Viehrig K."/>
            <person name="Ye F."/>
            <person name="Su P."/>
            <person name="Kiefer A.F."/>
            <person name="Nichols A."/>
            <person name="Cepeda A.J."/>
            <person name="Yan W."/>
            <person name="Fan B."/>
            <person name="Jiang Y."/>
            <person name="Adhikari A."/>
            <person name="Zheng C.-J."/>
            <person name="Schuster L."/>
            <person name="Cowan T.M."/>
            <person name="Smanski M.J."/>
            <person name="Chevrette M.G."/>
            <person name="De Carvalho L.P.S."/>
            <person name="Shen B."/>
        </authorList>
    </citation>
    <scope>NUCLEOTIDE SEQUENCE [LARGE SCALE GENOMIC DNA]</scope>
    <source>
        <strain evidence="10 11">NPDC048946</strain>
    </source>
</reference>
<comment type="caution">
    <text evidence="10">The sequence shown here is derived from an EMBL/GenBank/DDBJ whole genome shotgun (WGS) entry which is preliminary data.</text>
</comment>
<dbReference type="PRINTS" id="PR01806">
    <property type="entry name" value="VIRFACTRMVIN"/>
</dbReference>
<evidence type="ECO:0000256" key="2">
    <source>
        <dbReference type="ARBA" id="ARBA00022475"/>
    </source>
</evidence>
<dbReference type="PANTHER" id="PTHR47019">
    <property type="entry name" value="LIPID II FLIPPASE MURJ"/>
    <property type="match status" value="1"/>
</dbReference>
<feature type="transmembrane region" description="Helical" evidence="9">
    <location>
        <begin position="555"/>
        <end position="580"/>
    </location>
</feature>
<proteinExistence type="predicted"/>
<feature type="transmembrane region" description="Helical" evidence="9">
    <location>
        <begin position="81"/>
        <end position="98"/>
    </location>
</feature>
<feature type="transmembrane region" description="Helical" evidence="9">
    <location>
        <begin position="483"/>
        <end position="502"/>
    </location>
</feature>
<protein>
    <submittedName>
        <fullName evidence="10">Murein biosynthesis integral membrane protein MurJ</fullName>
    </submittedName>
</protein>
<dbReference type="NCBIfam" id="TIGR01695">
    <property type="entry name" value="murJ_mviN"/>
    <property type="match status" value="1"/>
</dbReference>
<feature type="transmembrane region" description="Helical" evidence="9">
    <location>
        <begin position="425"/>
        <end position="446"/>
    </location>
</feature>
<evidence type="ECO:0000256" key="4">
    <source>
        <dbReference type="ARBA" id="ARBA00022960"/>
    </source>
</evidence>
<dbReference type="InterPro" id="IPR051050">
    <property type="entry name" value="Lipid_II_flippase_MurJ/MviN"/>
</dbReference>
<feature type="transmembrane region" description="Helical" evidence="9">
    <location>
        <begin position="255"/>
        <end position="274"/>
    </location>
</feature>
<feature type="transmembrane region" description="Helical" evidence="9">
    <location>
        <begin position="522"/>
        <end position="543"/>
    </location>
</feature>
<keyword evidence="5" id="KW-0573">Peptidoglycan synthesis</keyword>
<dbReference type="PANTHER" id="PTHR47019:SF1">
    <property type="entry name" value="LIPID II FLIPPASE MURJ"/>
    <property type="match status" value="1"/>
</dbReference>
<feature type="transmembrane region" description="Helical" evidence="9">
    <location>
        <begin position="379"/>
        <end position="405"/>
    </location>
</feature>
<feature type="transmembrane region" description="Helical" evidence="9">
    <location>
        <begin position="216"/>
        <end position="235"/>
    </location>
</feature>
<evidence type="ECO:0000256" key="6">
    <source>
        <dbReference type="ARBA" id="ARBA00022989"/>
    </source>
</evidence>
<feature type="region of interest" description="Disordered" evidence="8">
    <location>
        <begin position="1"/>
        <end position="59"/>
    </location>
</feature>
<keyword evidence="11" id="KW-1185">Reference proteome</keyword>
<evidence type="ECO:0000256" key="9">
    <source>
        <dbReference type="SAM" id="Phobius"/>
    </source>
</evidence>
<keyword evidence="4" id="KW-0133">Cell shape</keyword>
<comment type="subcellular location">
    <subcellularLocation>
        <location evidence="1">Cell membrane</location>
        <topology evidence="1">Multi-pass membrane protein</topology>
    </subcellularLocation>
</comment>
<accession>A0ABV3DMH4</accession>
<feature type="compositionally biased region" description="Low complexity" evidence="8">
    <location>
        <begin position="24"/>
        <end position="42"/>
    </location>
</feature>
<keyword evidence="6 9" id="KW-1133">Transmembrane helix</keyword>
<evidence type="ECO:0000256" key="1">
    <source>
        <dbReference type="ARBA" id="ARBA00004651"/>
    </source>
</evidence>
<dbReference type="Proteomes" id="UP001551482">
    <property type="component" value="Unassembled WGS sequence"/>
</dbReference>
<sequence>MPRVATRAAGRRTPGRAPAPSPAPEAADGTAADLQAADSSAAVREPSSGRGRDLSPTGAGMSAVRGGANLAAGSVVSRLTGFVRSAIIVAALGTGLFADGYNVANTVPNILYILLVGGALNSVLVPELVRAARRDRDGGAAYTDRLVTAVCCLLLALTAVTVAGAPWIVSAYAHFEGPQRELTVTLARYCLPQIFFYGLFALLSEVLNARGRPGPAAWTPILNNVVVIAVFAGYLNIAHGANDAGEVDADQVRLLGIGTTLGIAVQALTLWPYLRAAGVRLRPRFDWRGHGLGAPLRMAGWAVALVAVSQVAYWLTTRLATTVAERADRAGIGHGVGYTAYANAQLLWIVPHGIITVSLATMLMPRISRAAAEGDRDQVWAYVARGLCFNALAIVPCAFFFLALGPQLTAVVFQHGATSAADTRAMGLMLCAFAPGLVAYSAGYLIQKGHFALQDPRVPRRATVTTAVAGSVLSVAAYLLMPLAWAVTAMAGAYSAAQVIGLRHPAARFRRALKGVDAAPVLKVHVAVTLAAGTAAGASFLLARFTARVWSDGPLASGLVLLGATAVFAALVVPTALRLMRRPDARGGRRRARRRSK</sequence>
<evidence type="ECO:0000256" key="3">
    <source>
        <dbReference type="ARBA" id="ARBA00022692"/>
    </source>
</evidence>
<dbReference type="Pfam" id="PF03023">
    <property type="entry name" value="MurJ"/>
    <property type="match status" value="1"/>
</dbReference>
<evidence type="ECO:0000256" key="7">
    <source>
        <dbReference type="ARBA" id="ARBA00023136"/>
    </source>
</evidence>
<dbReference type="CDD" id="cd13123">
    <property type="entry name" value="MATE_MurJ_like"/>
    <property type="match status" value="1"/>
</dbReference>
<name>A0ABV3DMH4_9ACTN</name>
<evidence type="ECO:0000256" key="8">
    <source>
        <dbReference type="SAM" id="MobiDB-lite"/>
    </source>
</evidence>
<organism evidence="10 11">
    <name type="scientific">Streptodolium elevatio</name>
    <dbReference type="NCBI Taxonomy" id="3157996"/>
    <lineage>
        <taxon>Bacteria</taxon>
        <taxon>Bacillati</taxon>
        <taxon>Actinomycetota</taxon>
        <taxon>Actinomycetes</taxon>
        <taxon>Kitasatosporales</taxon>
        <taxon>Streptomycetaceae</taxon>
        <taxon>Streptodolium</taxon>
    </lineage>
</organism>
<evidence type="ECO:0000256" key="5">
    <source>
        <dbReference type="ARBA" id="ARBA00022984"/>
    </source>
</evidence>
<keyword evidence="7 9" id="KW-0472">Membrane</keyword>
<feature type="transmembrane region" description="Helical" evidence="9">
    <location>
        <begin position="150"/>
        <end position="174"/>
    </location>
</feature>
<feature type="transmembrane region" description="Helical" evidence="9">
    <location>
        <begin position="346"/>
        <end position="367"/>
    </location>
</feature>
<dbReference type="RefSeq" id="WP_358358092.1">
    <property type="nucleotide sequence ID" value="NZ_JBEZFP010000075.1"/>
</dbReference>
<evidence type="ECO:0000313" key="11">
    <source>
        <dbReference type="Proteomes" id="UP001551482"/>
    </source>
</evidence>
<evidence type="ECO:0000313" key="10">
    <source>
        <dbReference type="EMBL" id="MEU8136951.1"/>
    </source>
</evidence>
<feature type="transmembrane region" description="Helical" evidence="9">
    <location>
        <begin position="110"/>
        <end position="129"/>
    </location>
</feature>
<dbReference type="InterPro" id="IPR004268">
    <property type="entry name" value="MurJ"/>
</dbReference>
<dbReference type="EMBL" id="JBEZFP010000075">
    <property type="protein sequence ID" value="MEU8136951.1"/>
    <property type="molecule type" value="Genomic_DNA"/>
</dbReference>